<evidence type="ECO:0000313" key="5">
    <source>
        <dbReference type="Proteomes" id="UP000075885"/>
    </source>
</evidence>
<keyword evidence="2" id="KW-0472">Membrane</keyword>
<feature type="transmembrane region" description="Helical" evidence="2">
    <location>
        <begin position="177"/>
        <end position="197"/>
    </location>
</feature>
<keyword evidence="2" id="KW-0812">Transmembrane</keyword>
<keyword evidence="5" id="KW-1185">Reference proteome</keyword>
<feature type="transmembrane region" description="Helical" evidence="2">
    <location>
        <begin position="147"/>
        <end position="170"/>
    </location>
</feature>
<dbReference type="Proteomes" id="UP000075885">
    <property type="component" value="Unassembled WGS sequence"/>
</dbReference>
<organism evidence="4 5">
    <name type="scientific">Anopheles epiroticus</name>
    <dbReference type="NCBI Taxonomy" id="199890"/>
    <lineage>
        <taxon>Eukaryota</taxon>
        <taxon>Metazoa</taxon>
        <taxon>Ecdysozoa</taxon>
        <taxon>Arthropoda</taxon>
        <taxon>Hexapoda</taxon>
        <taxon>Insecta</taxon>
        <taxon>Pterygota</taxon>
        <taxon>Neoptera</taxon>
        <taxon>Endopterygota</taxon>
        <taxon>Diptera</taxon>
        <taxon>Nematocera</taxon>
        <taxon>Culicoidea</taxon>
        <taxon>Culicidae</taxon>
        <taxon>Anophelinae</taxon>
        <taxon>Anopheles</taxon>
    </lineage>
</organism>
<feature type="signal peptide" evidence="3">
    <location>
        <begin position="1"/>
        <end position="23"/>
    </location>
</feature>
<dbReference type="STRING" id="199890.A0A240PNG0"/>
<keyword evidence="2" id="KW-1133">Transmembrane helix</keyword>
<evidence type="ECO:0000256" key="3">
    <source>
        <dbReference type="SAM" id="SignalP"/>
    </source>
</evidence>
<reference evidence="5" key="1">
    <citation type="submission" date="2013-03" db="EMBL/GenBank/DDBJ databases">
        <title>The Genome Sequence of Anopheles epiroticus epiroticus2.</title>
        <authorList>
            <consortium name="The Broad Institute Genomics Platform"/>
            <person name="Neafsey D.E."/>
            <person name="Howell P."/>
            <person name="Walker B."/>
            <person name="Young S.K."/>
            <person name="Zeng Q."/>
            <person name="Gargeya S."/>
            <person name="Fitzgerald M."/>
            <person name="Haas B."/>
            <person name="Abouelleil A."/>
            <person name="Allen A.W."/>
            <person name="Alvarado L."/>
            <person name="Arachchi H.M."/>
            <person name="Berlin A.M."/>
            <person name="Chapman S.B."/>
            <person name="Gainer-Dewar J."/>
            <person name="Goldberg J."/>
            <person name="Griggs A."/>
            <person name="Gujja S."/>
            <person name="Hansen M."/>
            <person name="Howarth C."/>
            <person name="Imamovic A."/>
            <person name="Ireland A."/>
            <person name="Larimer J."/>
            <person name="McCowan C."/>
            <person name="Murphy C."/>
            <person name="Pearson M."/>
            <person name="Poon T.W."/>
            <person name="Priest M."/>
            <person name="Roberts A."/>
            <person name="Saif S."/>
            <person name="Shea T."/>
            <person name="Sisk P."/>
            <person name="Sykes S."/>
            <person name="Wortman J."/>
            <person name="Nusbaum C."/>
            <person name="Birren B."/>
        </authorList>
    </citation>
    <scope>NUCLEOTIDE SEQUENCE [LARGE SCALE GENOMIC DNA]</scope>
    <source>
        <strain evidence="5">Epiroticus2</strain>
    </source>
</reference>
<keyword evidence="3" id="KW-0732">Signal</keyword>
<feature type="chain" id="PRO_5012512162" evidence="3">
    <location>
        <begin position="24"/>
        <end position="316"/>
    </location>
</feature>
<dbReference type="Pfam" id="PF07898">
    <property type="entry name" value="DUF1676"/>
    <property type="match status" value="1"/>
</dbReference>
<reference evidence="4" key="2">
    <citation type="submission" date="2020-05" db="UniProtKB">
        <authorList>
            <consortium name="EnsemblMetazoa"/>
        </authorList>
    </citation>
    <scope>IDENTIFICATION</scope>
    <source>
        <strain evidence="4">Epiroticus2</strain>
    </source>
</reference>
<dbReference type="AlphaFoldDB" id="A0A240PNG0"/>
<sequence length="316" mass="33099">MMSTRTGSMVLVVALLVVGTASGASIASNLVEEERPRIASSEELLSSIVNECFDGASVMGCLKGKVLLYLDGMLGLREEEARAFEERNVDEVIFDRVGRVLATHEFRVQLPEDTVVSYRADKGLDIDVVPAGLATEAARGHLLKKKLLLPVLLLLKLKMKALMPIFLGLIGLKAMKALILSKLAITLVLGFLVAQLVKKSGLGMPMSMMPMMPPAAEYGAPVPATSTPASSYEPSSWESSSGPYSRVWEPSTSGSSHSLAYSSYYPSSSGSSSYTAYNAGSSSSSASGSSSSSSSSSPSSSSSSSPSASSNAAHAY</sequence>
<evidence type="ECO:0000256" key="2">
    <source>
        <dbReference type="SAM" id="Phobius"/>
    </source>
</evidence>
<dbReference type="PANTHER" id="PTHR21879">
    <property type="entry name" value="FI03362P-RELATED-RELATED"/>
    <property type="match status" value="1"/>
</dbReference>
<dbReference type="GO" id="GO:0016020">
    <property type="term" value="C:membrane"/>
    <property type="evidence" value="ECO:0007669"/>
    <property type="project" value="TreeGrafter"/>
</dbReference>
<evidence type="ECO:0000256" key="1">
    <source>
        <dbReference type="SAM" id="MobiDB-lite"/>
    </source>
</evidence>
<protein>
    <submittedName>
        <fullName evidence="4">Uncharacterized protein</fullName>
    </submittedName>
</protein>
<name>A0A240PNG0_9DIPT</name>
<feature type="region of interest" description="Disordered" evidence="1">
    <location>
        <begin position="263"/>
        <end position="316"/>
    </location>
</feature>
<proteinExistence type="predicted"/>
<dbReference type="InterPro" id="IPR012464">
    <property type="entry name" value="DUF1676"/>
</dbReference>
<dbReference type="PANTHER" id="PTHR21879:SF2">
    <property type="entry name" value="OSIRIS 20"/>
    <property type="match status" value="1"/>
</dbReference>
<dbReference type="VEuPathDB" id="VectorBase:AEPI015373"/>
<evidence type="ECO:0000313" key="4">
    <source>
        <dbReference type="EnsemblMetazoa" id="AEPI015373-PA"/>
    </source>
</evidence>
<accession>A0A240PNG0</accession>
<dbReference type="EnsemblMetazoa" id="AEPI015373-RA">
    <property type="protein sequence ID" value="AEPI015373-PA"/>
    <property type="gene ID" value="AEPI015373"/>
</dbReference>